<dbReference type="PANTHER" id="PTHR21262:SF31">
    <property type="entry name" value="GTP PYROPHOSPHOKINASE"/>
    <property type="match status" value="1"/>
</dbReference>
<sequence>MIHQAFGELIKDYEATKHRGRTEIITKAFNFANQAHRGVQRRSGEPYIMHPIEVAKIVCNEIGLGSTSICAALLHDVVEDTDYTVEDIENIFNHKIAQIVDGLTKLAGGIFGDRNSAQAENFKKLLLTMSDDIRVILIKMADRLHNMRTLGSLQPNKQFKIAGETIYIYAPLAHRLGLNKIKTELENLSFKFEHPEEYKIIENKLRATAPKRDEFFKNFTTPIRSELDKMGLKYRIVARVKSNYSIWNKMQIKGVPFEEVYDILAVRIIFEPLTEEEELNNCFDIYVSISKIYKPHPDRLRDW</sequence>
<comment type="similarity">
    <text evidence="1">Belongs to the RelA/SpoT family.</text>
</comment>
<name>A0A5J4PTC1_9ZZZZ</name>
<dbReference type="EC" id="2.7.6.5" evidence="4"/>
<dbReference type="EMBL" id="SNRY01006694">
    <property type="protein sequence ID" value="KAA6312018.1"/>
    <property type="molecule type" value="Genomic_DNA"/>
</dbReference>
<evidence type="ECO:0000256" key="1">
    <source>
        <dbReference type="ARBA" id="ARBA00007476"/>
    </source>
</evidence>
<dbReference type="Gene3D" id="1.10.3210.10">
    <property type="entry name" value="Hypothetical protein af1432"/>
    <property type="match status" value="1"/>
</dbReference>
<dbReference type="SUPFAM" id="SSF81301">
    <property type="entry name" value="Nucleotidyltransferase"/>
    <property type="match status" value="1"/>
</dbReference>
<dbReference type="SMART" id="SM00954">
    <property type="entry name" value="RelA_SpoT"/>
    <property type="match status" value="1"/>
</dbReference>
<dbReference type="GO" id="GO:0016301">
    <property type="term" value="F:kinase activity"/>
    <property type="evidence" value="ECO:0007669"/>
    <property type="project" value="UniProtKB-KW"/>
</dbReference>
<dbReference type="PANTHER" id="PTHR21262">
    <property type="entry name" value="GUANOSINE-3',5'-BIS DIPHOSPHATE 3'-PYROPHOSPHOHYDROLASE"/>
    <property type="match status" value="1"/>
</dbReference>
<reference evidence="4" key="1">
    <citation type="submission" date="2019-03" db="EMBL/GenBank/DDBJ databases">
        <title>Single cell metagenomics reveals metabolic interactions within the superorganism composed of flagellate Streblomastix strix and complex community of Bacteroidetes bacteria on its surface.</title>
        <authorList>
            <person name="Treitli S.C."/>
            <person name="Kolisko M."/>
            <person name="Husnik F."/>
            <person name="Keeling P."/>
            <person name="Hampl V."/>
        </authorList>
    </citation>
    <scope>NUCLEOTIDE SEQUENCE</scope>
    <source>
        <strain evidence="4">STM</strain>
    </source>
</reference>
<dbReference type="InterPro" id="IPR003607">
    <property type="entry name" value="HD/PDEase_dom"/>
</dbReference>
<keyword evidence="4" id="KW-0418">Kinase</keyword>
<accession>A0A5J4PTC1</accession>
<dbReference type="Pfam" id="PF04607">
    <property type="entry name" value="RelA_SpoT"/>
    <property type="match status" value="1"/>
</dbReference>
<feature type="domain" description="RelA/SpoT" evidence="3">
    <location>
        <begin position="238"/>
        <end position="303"/>
    </location>
</feature>
<organism evidence="4">
    <name type="scientific">termite gut metagenome</name>
    <dbReference type="NCBI Taxonomy" id="433724"/>
    <lineage>
        <taxon>unclassified sequences</taxon>
        <taxon>metagenomes</taxon>
        <taxon>organismal metagenomes</taxon>
    </lineage>
</organism>
<dbReference type="Pfam" id="PF13328">
    <property type="entry name" value="HD_4"/>
    <property type="match status" value="1"/>
</dbReference>
<dbReference type="InterPro" id="IPR007685">
    <property type="entry name" value="RelA_SpoT"/>
</dbReference>
<dbReference type="SUPFAM" id="SSF109604">
    <property type="entry name" value="HD-domain/PDEase-like"/>
    <property type="match status" value="1"/>
</dbReference>
<dbReference type="CDD" id="cd00077">
    <property type="entry name" value="HDc"/>
    <property type="match status" value="1"/>
</dbReference>
<dbReference type="GO" id="GO:0005886">
    <property type="term" value="C:plasma membrane"/>
    <property type="evidence" value="ECO:0007669"/>
    <property type="project" value="TreeGrafter"/>
</dbReference>
<gene>
    <name evidence="4" type="ORF">EZS27_036979</name>
</gene>
<dbReference type="AlphaFoldDB" id="A0A5J4PTC1"/>
<evidence type="ECO:0000259" key="2">
    <source>
        <dbReference type="SMART" id="SM00471"/>
    </source>
</evidence>
<keyword evidence="4" id="KW-0808">Transferase</keyword>
<comment type="caution">
    <text evidence="4">The sequence shown here is derived from an EMBL/GenBank/DDBJ whole genome shotgun (WGS) entry which is preliminary data.</text>
</comment>
<dbReference type="GO" id="GO:0015969">
    <property type="term" value="P:guanosine tetraphosphate metabolic process"/>
    <property type="evidence" value="ECO:0007669"/>
    <property type="project" value="InterPro"/>
</dbReference>
<protein>
    <submittedName>
        <fullName evidence="4">GTP pyrophosphokinase</fullName>
        <ecNumber evidence="4">2.7.6.5</ecNumber>
    </submittedName>
</protein>
<dbReference type="FunFam" id="1.10.3210.10:FF:000001">
    <property type="entry name" value="GTP pyrophosphokinase RelA"/>
    <property type="match status" value="1"/>
</dbReference>
<proteinExistence type="inferred from homology"/>
<dbReference type="InterPro" id="IPR043519">
    <property type="entry name" value="NT_sf"/>
</dbReference>
<feature type="non-terminal residue" evidence="4">
    <location>
        <position position="303"/>
    </location>
</feature>
<dbReference type="Gene3D" id="3.30.460.10">
    <property type="entry name" value="Beta Polymerase, domain 2"/>
    <property type="match status" value="1"/>
</dbReference>
<evidence type="ECO:0000259" key="3">
    <source>
        <dbReference type="SMART" id="SM00954"/>
    </source>
</evidence>
<dbReference type="GO" id="GO:0008728">
    <property type="term" value="F:GTP diphosphokinase activity"/>
    <property type="evidence" value="ECO:0007669"/>
    <property type="project" value="UniProtKB-EC"/>
</dbReference>
<dbReference type="SMART" id="SM00471">
    <property type="entry name" value="HDc"/>
    <property type="match status" value="1"/>
</dbReference>
<feature type="domain" description="HD/PDEase" evidence="2">
    <location>
        <begin position="43"/>
        <end position="156"/>
    </location>
</feature>
<evidence type="ECO:0000313" key="4">
    <source>
        <dbReference type="EMBL" id="KAA6312018.1"/>
    </source>
</evidence>